<sequence>MRFIRRISRLDKRLLIEESRRDVAAVVDALWAELLRGEAR</sequence>
<comment type="caution">
    <text evidence="1">The sequence shown here is derived from an EMBL/GenBank/DDBJ whole genome shotgun (WGS) entry which is preliminary data.</text>
</comment>
<keyword evidence="2" id="KW-1185">Reference proteome</keyword>
<organism evidence="1 2">
    <name type="scientific">Nonomuraea corallina</name>
    <dbReference type="NCBI Taxonomy" id="2989783"/>
    <lineage>
        <taxon>Bacteria</taxon>
        <taxon>Bacillati</taxon>
        <taxon>Actinomycetota</taxon>
        <taxon>Actinomycetes</taxon>
        <taxon>Streptosporangiales</taxon>
        <taxon>Streptosporangiaceae</taxon>
        <taxon>Nonomuraea</taxon>
    </lineage>
</organism>
<accession>A0ABT4S9K1</accession>
<reference evidence="1" key="1">
    <citation type="submission" date="2022-11" db="EMBL/GenBank/DDBJ databases">
        <title>Nonomuraea corallina sp. nov., a new species of the genus Nonomuraea isolated from sea side sediment in Thai sea.</title>
        <authorList>
            <person name="Ngamcharungchit C."/>
            <person name="Matsumoto A."/>
            <person name="Suriyachadkun C."/>
            <person name="Panbangred W."/>
            <person name="Inahashi Y."/>
            <person name="Intra B."/>
        </authorList>
    </citation>
    <scope>NUCLEOTIDE SEQUENCE</scope>
    <source>
        <strain evidence="1">MCN248</strain>
    </source>
</reference>
<dbReference type="EMBL" id="JAPNNL010000029">
    <property type="protein sequence ID" value="MDA0633849.1"/>
    <property type="molecule type" value="Genomic_DNA"/>
</dbReference>
<evidence type="ECO:0000313" key="2">
    <source>
        <dbReference type="Proteomes" id="UP001144036"/>
    </source>
</evidence>
<name>A0ABT4S9K1_9ACTN</name>
<protein>
    <submittedName>
        <fullName evidence="1">Uncharacterized protein</fullName>
    </submittedName>
</protein>
<proteinExistence type="predicted"/>
<gene>
    <name evidence="1" type="ORF">OUY22_10500</name>
</gene>
<dbReference type="RefSeq" id="WP_270154652.1">
    <property type="nucleotide sequence ID" value="NZ_JAPNNL010000029.1"/>
</dbReference>
<dbReference type="Proteomes" id="UP001144036">
    <property type="component" value="Unassembled WGS sequence"/>
</dbReference>
<evidence type="ECO:0000313" key="1">
    <source>
        <dbReference type="EMBL" id="MDA0633849.1"/>
    </source>
</evidence>